<dbReference type="PATRIC" id="fig|1045004.4.peg.621"/>
<name>G9WJC8_9LACO</name>
<accession>G9WJC8</accession>
<dbReference type="eggNOG" id="COG1316">
    <property type="taxonomic scope" value="Bacteria"/>
</dbReference>
<dbReference type="RefSeq" id="WP_007745212.1">
    <property type="nucleotide sequence ID" value="NZ_CM001398.1"/>
</dbReference>
<protein>
    <submittedName>
        <fullName evidence="3">LytR-CpsA-Psrsubfamily cell envelope-associated transcriptional attenuator</fullName>
    </submittedName>
</protein>
<dbReference type="HOGENOM" id="CLU_016455_2_0_9"/>
<evidence type="ECO:0000256" key="1">
    <source>
        <dbReference type="ARBA" id="ARBA00006068"/>
    </source>
</evidence>
<dbReference type="OrthoDB" id="27330at2"/>
<evidence type="ECO:0000313" key="4">
    <source>
        <dbReference type="Proteomes" id="UP000004959"/>
    </source>
</evidence>
<dbReference type="PANTHER" id="PTHR33392:SF6">
    <property type="entry name" value="POLYISOPRENYL-TEICHOIC ACID--PEPTIDOGLYCAN TEICHOIC ACID TRANSFERASE TAGU"/>
    <property type="match status" value="1"/>
</dbReference>
<evidence type="ECO:0000259" key="2">
    <source>
        <dbReference type="Pfam" id="PF03816"/>
    </source>
</evidence>
<dbReference type="AlphaFoldDB" id="G9WJC8"/>
<dbReference type="PANTHER" id="PTHR33392">
    <property type="entry name" value="POLYISOPRENYL-TEICHOIC ACID--PEPTIDOGLYCAN TEICHOIC ACID TRANSFERASE TAGU"/>
    <property type="match status" value="1"/>
</dbReference>
<proteinExistence type="inferred from homology"/>
<dbReference type="Pfam" id="PF03816">
    <property type="entry name" value="LytR_cpsA_psr"/>
    <property type="match status" value="1"/>
</dbReference>
<evidence type="ECO:0000313" key="3">
    <source>
        <dbReference type="EMBL" id="EHN58734.1"/>
    </source>
</evidence>
<gene>
    <name evidence="3" type="ORF">OKIT_0621</name>
</gene>
<dbReference type="Proteomes" id="UP000004959">
    <property type="component" value="Chromosome"/>
</dbReference>
<dbReference type="STRING" id="336988.NT96_09220"/>
<dbReference type="Gene3D" id="3.40.630.190">
    <property type="entry name" value="LCP protein"/>
    <property type="match status" value="1"/>
</dbReference>
<dbReference type="InterPro" id="IPR004474">
    <property type="entry name" value="LytR_CpsA_psr"/>
</dbReference>
<dbReference type="NCBIfam" id="TIGR00350">
    <property type="entry name" value="lytR_cpsA_psr"/>
    <property type="match status" value="1"/>
</dbReference>
<organism evidence="3 4">
    <name type="scientific">Oenococcus kitaharae DSM 17330</name>
    <dbReference type="NCBI Taxonomy" id="1045004"/>
    <lineage>
        <taxon>Bacteria</taxon>
        <taxon>Bacillati</taxon>
        <taxon>Bacillota</taxon>
        <taxon>Bacilli</taxon>
        <taxon>Lactobacillales</taxon>
        <taxon>Lactobacillaceae</taxon>
        <taxon>Oenococcus</taxon>
    </lineage>
</organism>
<comment type="similarity">
    <text evidence="1">Belongs to the LytR/CpsA/Psr (LCP) family.</text>
</comment>
<reference evidence="3 4" key="1">
    <citation type="journal article" date="2012" name="PLoS ONE">
        <title>Functional divergence in the genus oenococcus as predicted by genome sequencing of the newly-described species, Oenococcus kitaharae.</title>
        <authorList>
            <person name="Borneman A.R."/>
            <person name="McCarthy J.M."/>
            <person name="Chambers P.J."/>
            <person name="Bartowsky E.J."/>
        </authorList>
    </citation>
    <scope>NUCLEOTIDE SEQUENCE [LARGE SCALE GENOMIC DNA]</scope>
    <source>
        <strain evidence="4">DSM17330</strain>
    </source>
</reference>
<dbReference type="InterPro" id="IPR050922">
    <property type="entry name" value="LytR/CpsA/Psr_CW_biosynth"/>
</dbReference>
<sequence length="301" mass="33225">MKKWIIGFCSLLLAAVLVVVGIGGYALWRTNGAIQKMQQPTKTIKKADRVETLTKDSKPIAILLLGTDTGALDRNYKGRTDSMMVAVINPQKQQTLLMSLQRDTPIYVNGQMVKLNAAYAYGSADSSIQQVEKLTGIKLNGYALINMGGLESIVNSLGGVSVTSNLTFTEFGHSFINGTTYNMQGDQLLAYVRERHFDLPNGDYGRQMRQQQVIKAILAKAVSNPTTIFNQRFFNTVSANVLTDMSFGGFKNLALNYRHALNNIQSDQMRGTGAMINGQSMQLMSQAEKDRVHNELENALQ</sequence>
<dbReference type="EMBL" id="AFVZ01000001">
    <property type="protein sequence ID" value="EHN58734.1"/>
    <property type="molecule type" value="Genomic_DNA"/>
</dbReference>
<keyword evidence="4" id="KW-1185">Reference proteome</keyword>
<comment type="caution">
    <text evidence="3">The sequence shown here is derived from an EMBL/GenBank/DDBJ whole genome shotgun (WGS) entry which is preliminary data.</text>
</comment>
<feature type="domain" description="Cell envelope-related transcriptional attenuator" evidence="2">
    <location>
        <begin position="79"/>
        <end position="221"/>
    </location>
</feature>